<organism evidence="2 3">
    <name type="scientific">Candidatus Nephthysia bennettiae</name>
    <dbReference type="NCBI Taxonomy" id="3127016"/>
    <lineage>
        <taxon>Bacteria</taxon>
        <taxon>Bacillati</taxon>
        <taxon>Candidatus Dormiibacterota</taxon>
        <taxon>Candidatus Dormibacteria</taxon>
        <taxon>Candidatus Dormibacterales</taxon>
        <taxon>Candidatus Dormibacteraceae</taxon>
        <taxon>Candidatus Nephthysia</taxon>
    </lineage>
</organism>
<name>A0A934K4S7_9BACT</name>
<dbReference type="EMBL" id="JAEKNR010000107">
    <property type="protein sequence ID" value="MBJ7598420.1"/>
    <property type="molecule type" value="Genomic_DNA"/>
</dbReference>
<dbReference type="Gene3D" id="3.40.50.10090">
    <property type="match status" value="1"/>
</dbReference>
<evidence type="ECO:0000313" key="3">
    <source>
        <dbReference type="Proteomes" id="UP000612893"/>
    </source>
</evidence>
<dbReference type="GO" id="GO:0004852">
    <property type="term" value="F:uroporphyrinogen-III synthase activity"/>
    <property type="evidence" value="ECO:0007669"/>
    <property type="project" value="InterPro"/>
</dbReference>
<reference evidence="2" key="1">
    <citation type="submission" date="2020-10" db="EMBL/GenBank/DDBJ databases">
        <title>Ca. Dormibacterota MAGs.</title>
        <authorList>
            <person name="Montgomery K."/>
        </authorList>
    </citation>
    <scope>NUCLEOTIDE SEQUENCE [LARGE SCALE GENOMIC DNA]</scope>
    <source>
        <strain evidence="2">SC8812_S17_10</strain>
    </source>
</reference>
<evidence type="ECO:0000259" key="1">
    <source>
        <dbReference type="Pfam" id="PF02602"/>
    </source>
</evidence>
<gene>
    <name evidence="2" type="ORF">JF922_10085</name>
</gene>
<keyword evidence="3" id="KW-1185">Reference proteome</keyword>
<protein>
    <recommendedName>
        <fullName evidence="1">Tetrapyrrole biosynthesis uroporphyrinogen III synthase domain-containing protein</fullName>
    </recommendedName>
</protein>
<evidence type="ECO:0000313" key="2">
    <source>
        <dbReference type="EMBL" id="MBJ7598420.1"/>
    </source>
</evidence>
<sequence>MSRVGVLVTRPAGEADPLVEGLRGRGVEVRAIPTVALEPISFDPPDLAGYDWVVVTSAAGARSLLAATALRAGPR</sequence>
<dbReference type="Pfam" id="PF02602">
    <property type="entry name" value="HEM4"/>
    <property type="match status" value="1"/>
</dbReference>
<comment type="caution">
    <text evidence="2">The sequence shown here is derived from an EMBL/GenBank/DDBJ whole genome shotgun (WGS) entry which is preliminary data.</text>
</comment>
<dbReference type="InterPro" id="IPR003754">
    <property type="entry name" value="4pyrrol_synth_uPrphyn_synth"/>
</dbReference>
<feature type="domain" description="Tetrapyrrole biosynthesis uroporphyrinogen III synthase" evidence="1">
    <location>
        <begin position="17"/>
        <end position="68"/>
    </location>
</feature>
<feature type="non-terminal residue" evidence="2">
    <location>
        <position position="75"/>
    </location>
</feature>
<dbReference type="AlphaFoldDB" id="A0A934K4S7"/>
<accession>A0A934K4S7</accession>
<dbReference type="InterPro" id="IPR036108">
    <property type="entry name" value="4pyrrol_syn_uPrphyn_synt_sf"/>
</dbReference>
<proteinExistence type="predicted"/>
<dbReference type="RefSeq" id="WP_338201403.1">
    <property type="nucleotide sequence ID" value="NZ_JAEKNR010000107.1"/>
</dbReference>
<dbReference type="Proteomes" id="UP000612893">
    <property type="component" value="Unassembled WGS sequence"/>
</dbReference>
<dbReference type="GO" id="GO:0033014">
    <property type="term" value="P:tetrapyrrole biosynthetic process"/>
    <property type="evidence" value="ECO:0007669"/>
    <property type="project" value="InterPro"/>
</dbReference>
<dbReference type="SUPFAM" id="SSF69618">
    <property type="entry name" value="HemD-like"/>
    <property type="match status" value="1"/>
</dbReference>